<dbReference type="AlphaFoldDB" id="A0AAN7SXZ2"/>
<reference evidence="1 2" key="1">
    <citation type="submission" date="2023-08" db="EMBL/GenBank/DDBJ databases">
        <title>Black Yeasts Isolated from many extreme environments.</title>
        <authorList>
            <person name="Coleine C."/>
            <person name="Stajich J.E."/>
            <person name="Selbmann L."/>
        </authorList>
    </citation>
    <scope>NUCLEOTIDE SEQUENCE [LARGE SCALE GENOMIC DNA]</scope>
    <source>
        <strain evidence="1 2">CCFEE 5910</strain>
    </source>
</reference>
<dbReference type="EMBL" id="JAVRRJ010000005">
    <property type="protein sequence ID" value="KAK5084468.1"/>
    <property type="molecule type" value="Genomic_DNA"/>
</dbReference>
<name>A0AAN7SXZ2_9EURO</name>
<dbReference type="InterPro" id="IPR011333">
    <property type="entry name" value="SKP1/BTB/POZ_sf"/>
</dbReference>
<evidence type="ECO:0000313" key="2">
    <source>
        <dbReference type="Proteomes" id="UP001309876"/>
    </source>
</evidence>
<accession>A0AAN7SXZ2</accession>
<proteinExistence type="predicted"/>
<comment type="caution">
    <text evidence="1">The sequence shown here is derived from an EMBL/GenBank/DDBJ whole genome shotgun (WGS) entry which is preliminary data.</text>
</comment>
<sequence length="332" mass="37278">MTTPVEFVSGGELVVAFGQGDAVKIAKVHKSFLQAASPVLAKLLGCQFKEGHEEYSLANPLSFPEDDPTAMLNLCRVVHWRSKSVDVTTIDWLQKLAVVCDKYQCADCLQDFFQTRIEKAVLSEVEKYLIFHLTGNQDQFGDWSSFLVRNTKDLIESSCHKEFLQLLPKGLLDELAKYRRLARYEYALIAQIPMQSMHTAVREGQLCYGMEKKLSSYWRLLNTHKVVFADGGGDAYLPDLHHVMTQVLLENNERPGHLRLVGALAQKCGNTSNSACGCLEWKLGDQISSAAKRIAYGRADKLKLCYSCFQAGKTTFANLCKVHSLQQPQKFS</sequence>
<evidence type="ECO:0008006" key="3">
    <source>
        <dbReference type="Google" id="ProtNLM"/>
    </source>
</evidence>
<gene>
    <name evidence="1" type="ORF">LTR05_005544</name>
</gene>
<dbReference type="Gene3D" id="3.30.710.10">
    <property type="entry name" value="Potassium Channel Kv1.1, Chain A"/>
    <property type="match status" value="1"/>
</dbReference>
<dbReference type="Proteomes" id="UP001309876">
    <property type="component" value="Unassembled WGS sequence"/>
</dbReference>
<evidence type="ECO:0000313" key="1">
    <source>
        <dbReference type="EMBL" id="KAK5084468.1"/>
    </source>
</evidence>
<keyword evidence="2" id="KW-1185">Reference proteome</keyword>
<protein>
    <recommendedName>
        <fullName evidence="3">BTB domain-containing protein</fullName>
    </recommendedName>
</protein>
<organism evidence="1 2">
    <name type="scientific">Lithohypha guttulata</name>
    <dbReference type="NCBI Taxonomy" id="1690604"/>
    <lineage>
        <taxon>Eukaryota</taxon>
        <taxon>Fungi</taxon>
        <taxon>Dikarya</taxon>
        <taxon>Ascomycota</taxon>
        <taxon>Pezizomycotina</taxon>
        <taxon>Eurotiomycetes</taxon>
        <taxon>Chaetothyriomycetidae</taxon>
        <taxon>Chaetothyriales</taxon>
        <taxon>Trichomeriaceae</taxon>
        <taxon>Lithohypha</taxon>
    </lineage>
</organism>